<keyword evidence="1" id="KW-0805">Transcription regulation</keyword>
<keyword evidence="8" id="KW-1185">Reference proteome</keyword>
<keyword evidence="4" id="KW-0597">Phosphoprotein</keyword>
<dbReference type="InterPro" id="IPR001789">
    <property type="entry name" value="Sig_transdc_resp-reg_receiver"/>
</dbReference>
<evidence type="ECO:0000259" key="6">
    <source>
        <dbReference type="PROSITE" id="PS50110"/>
    </source>
</evidence>
<protein>
    <submittedName>
        <fullName evidence="7">Response regulator</fullName>
    </submittedName>
</protein>
<sequence length="472" mass="54272">MKVIIADDESLERKALRRIIEDHFPDITIAGEASNGRIAVELARKHKPDFMLMDIKMPGLNGIEAIQSIKRQHPAMQFIMVTAYESFQYAKEAMKEGVREYLLKPSTAKETVQAIQRVCQSISEERDKQNRYSATTEIVLENILLKILQYEHNDTVLEPLAVLFPNMKNSFISVVECEESLPSEQVISLLHKRSPFPFISLPYGNQLVLLFMSHVSNPINNSLELAKRIQAEVFGKLWMGVGKPYTDLKEIRHSYEEAAKTVYFLKKQNNGRFAHISQVNPSKDTGLTEIVEAICNNDPNGANSMLGGKISSSQSLDLYILLRERLAQEEIDVSDFSYPENRKGWMELIWNACRKWSDNKEAKDPVKLAKKYIDDHYHEAISLEQVAAMAGLSPTYFTKLFKEETDMTFIEFLTEIRLRKALKLLNQNQYSLKQISYMVGYKDPNYFSRVFKKQYLLSPKQYVRQKADVGKS</sequence>
<dbReference type="PROSITE" id="PS01124">
    <property type="entry name" value="HTH_ARAC_FAMILY_2"/>
    <property type="match status" value="1"/>
</dbReference>
<dbReference type="RefSeq" id="WP_290399309.1">
    <property type="nucleotide sequence ID" value="NZ_JAUHLN010000002.1"/>
</dbReference>
<dbReference type="Pfam" id="PF17853">
    <property type="entry name" value="GGDEF_2"/>
    <property type="match status" value="1"/>
</dbReference>
<proteinExistence type="predicted"/>
<feature type="domain" description="HTH araC/xylS-type" evidence="5">
    <location>
        <begin position="367"/>
        <end position="465"/>
    </location>
</feature>
<dbReference type="Gene3D" id="1.10.10.60">
    <property type="entry name" value="Homeodomain-like"/>
    <property type="match status" value="2"/>
</dbReference>
<dbReference type="EMBL" id="JAUHLN010000002">
    <property type="protein sequence ID" value="MDN4073166.1"/>
    <property type="molecule type" value="Genomic_DNA"/>
</dbReference>
<dbReference type="CDD" id="cd17536">
    <property type="entry name" value="REC_YesN-like"/>
    <property type="match status" value="1"/>
</dbReference>
<dbReference type="PANTHER" id="PTHR43280">
    <property type="entry name" value="ARAC-FAMILY TRANSCRIPTIONAL REGULATOR"/>
    <property type="match status" value="1"/>
</dbReference>
<dbReference type="PANTHER" id="PTHR43280:SF2">
    <property type="entry name" value="HTH-TYPE TRANSCRIPTIONAL REGULATOR EXSA"/>
    <property type="match status" value="1"/>
</dbReference>
<evidence type="ECO:0000256" key="1">
    <source>
        <dbReference type="ARBA" id="ARBA00023015"/>
    </source>
</evidence>
<gene>
    <name evidence="7" type="ORF">QYF49_09120</name>
</gene>
<evidence type="ECO:0000259" key="5">
    <source>
        <dbReference type="PROSITE" id="PS01124"/>
    </source>
</evidence>
<dbReference type="Gene3D" id="3.40.50.2300">
    <property type="match status" value="1"/>
</dbReference>
<dbReference type="SMART" id="SM00448">
    <property type="entry name" value="REC"/>
    <property type="match status" value="1"/>
</dbReference>
<feature type="domain" description="Response regulatory" evidence="6">
    <location>
        <begin position="2"/>
        <end position="119"/>
    </location>
</feature>
<dbReference type="InterPro" id="IPR018060">
    <property type="entry name" value="HTH_AraC"/>
</dbReference>
<dbReference type="Proteomes" id="UP001168694">
    <property type="component" value="Unassembled WGS sequence"/>
</dbReference>
<dbReference type="Pfam" id="PF12833">
    <property type="entry name" value="HTH_18"/>
    <property type="match status" value="1"/>
</dbReference>
<dbReference type="InterPro" id="IPR041522">
    <property type="entry name" value="CdaR_GGDEF"/>
</dbReference>
<dbReference type="PROSITE" id="PS50110">
    <property type="entry name" value="RESPONSE_REGULATORY"/>
    <property type="match status" value="1"/>
</dbReference>
<evidence type="ECO:0000313" key="8">
    <source>
        <dbReference type="Proteomes" id="UP001168694"/>
    </source>
</evidence>
<keyword evidence="3" id="KW-0804">Transcription</keyword>
<organism evidence="7 8">
    <name type="scientific">Fictibacillus terranigra</name>
    <dbReference type="NCBI Taxonomy" id="3058424"/>
    <lineage>
        <taxon>Bacteria</taxon>
        <taxon>Bacillati</taxon>
        <taxon>Bacillota</taxon>
        <taxon>Bacilli</taxon>
        <taxon>Bacillales</taxon>
        <taxon>Fictibacillaceae</taxon>
        <taxon>Fictibacillus</taxon>
    </lineage>
</organism>
<dbReference type="SUPFAM" id="SSF52172">
    <property type="entry name" value="CheY-like"/>
    <property type="match status" value="1"/>
</dbReference>
<name>A0ABT8E5I4_9BACL</name>
<feature type="modified residue" description="4-aspartylphosphate" evidence="4">
    <location>
        <position position="54"/>
    </location>
</feature>
<dbReference type="InterPro" id="IPR009057">
    <property type="entry name" value="Homeodomain-like_sf"/>
</dbReference>
<evidence type="ECO:0000256" key="4">
    <source>
        <dbReference type="PROSITE-ProRule" id="PRU00169"/>
    </source>
</evidence>
<evidence type="ECO:0000313" key="7">
    <source>
        <dbReference type="EMBL" id="MDN4073166.1"/>
    </source>
</evidence>
<accession>A0ABT8E5I4</accession>
<evidence type="ECO:0000256" key="3">
    <source>
        <dbReference type="ARBA" id="ARBA00023163"/>
    </source>
</evidence>
<dbReference type="Pfam" id="PF00072">
    <property type="entry name" value="Response_reg"/>
    <property type="match status" value="1"/>
</dbReference>
<evidence type="ECO:0000256" key="2">
    <source>
        <dbReference type="ARBA" id="ARBA00023125"/>
    </source>
</evidence>
<dbReference type="SMART" id="SM00342">
    <property type="entry name" value="HTH_ARAC"/>
    <property type="match status" value="1"/>
</dbReference>
<comment type="caution">
    <text evidence="7">The sequence shown here is derived from an EMBL/GenBank/DDBJ whole genome shotgun (WGS) entry which is preliminary data.</text>
</comment>
<reference evidence="7" key="1">
    <citation type="submission" date="2023-06" db="EMBL/GenBank/DDBJ databases">
        <title>Draft Genome Sequences of Representative Paenibacillus Polymyxa, Bacillus cereus, Fictibacillus sp., and Brevibacillus agri Strains Isolated from Amazonian Dark Earth.</title>
        <authorList>
            <person name="Pellegrinetti T.A."/>
            <person name="Cunha I.C.M."/>
            <person name="Chaves M.G."/>
            <person name="Freitas A.S."/>
            <person name="Silva A.V.R."/>
            <person name="Tsai S.M."/>
            <person name="Mendes L.W."/>
        </authorList>
    </citation>
    <scope>NUCLEOTIDE SEQUENCE</scope>
    <source>
        <strain evidence="7">CENA-BCM004</strain>
    </source>
</reference>
<dbReference type="InterPro" id="IPR011006">
    <property type="entry name" value="CheY-like_superfamily"/>
</dbReference>
<dbReference type="SUPFAM" id="SSF46689">
    <property type="entry name" value="Homeodomain-like"/>
    <property type="match status" value="2"/>
</dbReference>
<keyword evidence="2" id="KW-0238">DNA-binding</keyword>